<gene>
    <name evidence="8" type="ORF">BHW43_10485</name>
</gene>
<dbReference type="GO" id="GO:0005886">
    <property type="term" value="C:plasma membrane"/>
    <property type="evidence" value="ECO:0007669"/>
    <property type="project" value="UniProtKB-SubCell"/>
</dbReference>
<dbReference type="InterPro" id="IPR000515">
    <property type="entry name" value="MetI-like"/>
</dbReference>
<feature type="transmembrane region" description="Helical" evidence="7">
    <location>
        <begin position="134"/>
        <end position="161"/>
    </location>
</feature>
<proteinExistence type="inferred from homology"/>
<feature type="transmembrane region" description="Helical" evidence="7">
    <location>
        <begin position="273"/>
        <end position="299"/>
    </location>
</feature>
<keyword evidence="6 7" id="KW-0472">Membrane</keyword>
<keyword evidence="4 7" id="KW-0812">Transmembrane</keyword>
<dbReference type="Pfam" id="PF19300">
    <property type="entry name" value="BPD_transp_1_N"/>
    <property type="match status" value="1"/>
</dbReference>
<feature type="transmembrane region" description="Helical" evidence="7">
    <location>
        <begin position="99"/>
        <end position="122"/>
    </location>
</feature>
<dbReference type="Gene3D" id="1.10.3720.10">
    <property type="entry name" value="MetI-like"/>
    <property type="match status" value="1"/>
</dbReference>
<keyword evidence="2 7" id="KW-0813">Transport</keyword>
<comment type="caution">
    <text evidence="8">The sequence shown here is derived from an EMBL/GenBank/DDBJ whole genome shotgun (WGS) entry which is preliminary data.</text>
</comment>
<evidence type="ECO:0000313" key="9">
    <source>
        <dbReference type="Proteomes" id="UP000186777"/>
    </source>
</evidence>
<organism evidence="8 9">
    <name type="scientific">Phascolarctobacterium succinatutens</name>
    <dbReference type="NCBI Taxonomy" id="626940"/>
    <lineage>
        <taxon>Bacteria</taxon>
        <taxon>Bacillati</taxon>
        <taxon>Bacillota</taxon>
        <taxon>Negativicutes</taxon>
        <taxon>Acidaminococcales</taxon>
        <taxon>Acidaminococcaceae</taxon>
        <taxon>Phascolarctobacterium</taxon>
    </lineage>
</organism>
<feature type="transmembrane region" description="Helical" evidence="7">
    <location>
        <begin position="227"/>
        <end position="253"/>
    </location>
</feature>
<feature type="transmembrane region" description="Helical" evidence="7">
    <location>
        <begin position="173"/>
        <end position="192"/>
    </location>
</feature>
<evidence type="ECO:0000256" key="6">
    <source>
        <dbReference type="ARBA" id="ARBA00023136"/>
    </source>
</evidence>
<name>A0A1Q6R1X1_9FIRM</name>
<dbReference type="PANTHER" id="PTHR43163:SF6">
    <property type="entry name" value="DIPEPTIDE TRANSPORT SYSTEM PERMEASE PROTEIN DPPB-RELATED"/>
    <property type="match status" value="1"/>
</dbReference>
<dbReference type="AlphaFoldDB" id="A0A1Q6R1X1"/>
<sequence>MLKYVVNRLLSLIPVILVTSFLIYWAMSLTEGDPAMMIAGDGASKEMIDQIRHDLGLDQPFLLQYFNYMRGMLVGDMGKSYVTNKDVFHTFFQYLPNTLYLGGAAVIIATLVSIPLGIYTAIHQNTWKDTAGMIFALFGTSMPNFWLGLMLIIIFALHLRLFPTGGNFGWKSLVLPAVTVGFGLAALITRITRSSMLDVMRQDYMTTARAKGCSEHRVIYKHGLKNALIPIITAIGLQMSLVITGSVLAETVFSWPGIGRLVYESITRRDIPMVTGSIILCSILMCLINLVVDLVYAFFDPRIKAQYSKKG</sequence>
<keyword evidence="5 7" id="KW-1133">Transmembrane helix</keyword>
<dbReference type="InterPro" id="IPR035906">
    <property type="entry name" value="MetI-like_sf"/>
</dbReference>
<comment type="subcellular location">
    <subcellularLocation>
        <location evidence="1 7">Cell membrane</location>
        <topology evidence="1 7">Multi-pass membrane protein</topology>
    </subcellularLocation>
</comment>
<dbReference type="GO" id="GO:0055085">
    <property type="term" value="P:transmembrane transport"/>
    <property type="evidence" value="ECO:0007669"/>
    <property type="project" value="InterPro"/>
</dbReference>
<evidence type="ECO:0000256" key="2">
    <source>
        <dbReference type="ARBA" id="ARBA00022448"/>
    </source>
</evidence>
<evidence type="ECO:0000313" key="8">
    <source>
        <dbReference type="EMBL" id="OLA36378.1"/>
    </source>
</evidence>
<dbReference type="Proteomes" id="UP000186777">
    <property type="component" value="Unassembled WGS sequence"/>
</dbReference>
<evidence type="ECO:0000256" key="3">
    <source>
        <dbReference type="ARBA" id="ARBA00022475"/>
    </source>
</evidence>
<evidence type="ECO:0000256" key="1">
    <source>
        <dbReference type="ARBA" id="ARBA00004651"/>
    </source>
</evidence>
<feature type="transmembrane region" description="Helical" evidence="7">
    <location>
        <begin position="9"/>
        <end position="27"/>
    </location>
</feature>
<dbReference type="Pfam" id="PF00528">
    <property type="entry name" value="BPD_transp_1"/>
    <property type="match status" value="1"/>
</dbReference>
<dbReference type="GeneID" id="78524780"/>
<keyword evidence="3" id="KW-1003">Cell membrane</keyword>
<dbReference type="RefSeq" id="WP_009145791.1">
    <property type="nucleotide sequence ID" value="NZ_CABKPS010000059.1"/>
</dbReference>
<dbReference type="EMBL" id="MNTG01000046">
    <property type="protein sequence ID" value="OLA36378.1"/>
    <property type="molecule type" value="Genomic_DNA"/>
</dbReference>
<accession>A0A1Q6R1X1</accession>
<dbReference type="PANTHER" id="PTHR43163">
    <property type="entry name" value="DIPEPTIDE TRANSPORT SYSTEM PERMEASE PROTEIN DPPB-RELATED"/>
    <property type="match status" value="1"/>
</dbReference>
<comment type="similarity">
    <text evidence="7">Belongs to the binding-protein-dependent transport system permease family.</text>
</comment>
<dbReference type="PROSITE" id="PS50928">
    <property type="entry name" value="ABC_TM1"/>
    <property type="match status" value="1"/>
</dbReference>
<reference evidence="8 9" key="1">
    <citation type="journal article" date="2016" name="Nat. Biotechnol.">
        <title>Measurement of bacterial replication rates in microbial communities.</title>
        <authorList>
            <person name="Brown C.T."/>
            <person name="Olm M.R."/>
            <person name="Thomas B.C."/>
            <person name="Banfield J.F."/>
        </authorList>
    </citation>
    <scope>NUCLEOTIDE SEQUENCE [LARGE SCALE GENOMIC DNA]</scope>
    <source>
        <strain evidence="8">46_33</strain>
    </source>
</reference>
<evidence type="ECO:0000256" key="4">
    <source>
        <dbReference type="ARBA" id="ARBA00022692"/>
    </source>
</evidence>
<protein>
    <submittedName>
        <fullName evidence="8">Peptide ABC transporter permease</fullName>
    </submittedName>
</protein>
<dbReference type="STRING" id="626940.BHW43_10485"/>
<evidence type="ECO:0000256" key="7">
    <source>
        <dbReference type="RuleBase" id="RU363032"/>
    </source>
</evidence>
<dbReference type="InterPro" id="IPR045621">
    <property type="entry name" value="BPD_transp_1_N"/>
</dbReference>
<dbReference type="SUPFAM" id="SSF161098">
    <property type="entry name" value="MetI-like"/>
    <property type="match status" value="1"/>
</dbReference>
<dbReference type="CDD" id="cd06261">
    <property type="entry name" value="TM_PBP2"/>
    <property type="match status" value="1"/>
</dbReference>
<evidence type="ECO:0000256" key="5">
    <source>
        <dbReference type="ARBA" id="ARBA00022989"/>
    </source>
</evidence>